<accession>A0AA39FMR4</accession>
<dbReference type="EMBL" id="JAQQBS010000002">
    <property type="protein sequence ID" value="KAK0172246.1"/>
    <property type="molecule type" value="Genomic_DNA"/>
</dbReference>
<dbReference type="Proteomes" id="UP001168990">
    <property type="component" value="Unassembled WGS sequence"/>
</dbReference>
<keyword evidence="1" id="KW-0812">Transmembrane</keyword>
<evidence type="ECO:0000256" key="1">
    <source>
        <dbReference type="SAM" id="Phobius"/>
    </source>
</evidence>
<dbReference type="AlphaFoldDB" id="A0AA39FMR4"/>
<organism evidence="2 3">
    <name type="scientific">Microctonus aethiopoides</name>
    <dbReference type="NCBI Taxonomy" id="144406"/>
    <lineage>
        <taxon>Eukaryota</taxon>
        <taxon>Metazoa</taxon>
        <taxon>Ecdysozoa</taxon>
        <taxon>Arthropoda</taxon>
        <taxon>Hexapoda</taxon>
        <taxon>Insecta</taxon>
        <taxon>Pterygota</taxon>
        <taxon>Neoptera</taxon>
        <taxon>Endopterygota</taxon>
        <taxon>Hymenoptera</taxon>
        <taxon>Apocrita</taxon>
        <taxon>Ichneumonoidea</taxon>
        <taxon>Braconidae</taxon>
        <taxon>Euphorinae</taxon>
        <taxon>Microctonus</taxon>
    </lineage>
</organism>
<protein>
    <submittedName>
        <fullName evidence="2">Uncharacterized protein</fullName>
    </submittedName>
</protein>
<evidence type="ECO:0000313" key="2">
    <source>
        <dbReference type="EMBL" id="KAK0172246.1"/>
    </source>
</evidence>
<evidence type="ECO:0000313" key="3">
    <source>
        <dbReference type="Proteomes" id="UP001168990"/>
    </source>
</evidence>
<keyword evidence="1" id="KW-1133">Transmembrane helix</keyword>
<keyword evidence="3" id="KW-1185">Reference proteome</keyword>
<name>A0AA39FMR4_9HYME</name>
<feature type="transmembrane region" description="Helical" evidence="1">
    <location>
        <begin position="46"/>
        <end position="68"/>
    </location>
</feature>
<reference evidence="2" key="2">
    <citation type="submission" date="2023-03" db="EMBL/GenBank/DDBJ databases">
        <authorList>
            <person name="Inwood S.N."/>
            <person name="Skelly J.G."/>
            <person name="Guhlin J."/>
            <person name="Harrop T.W.R."/>
            <person name="Goldson S.G."/>
            <person name="Dearden P.K."/>
        </authorList>
    </citation>
    <scope>NUCLEOTIDE SEQUENCE</scope>
    <source>
        <strain evidence="2">Irish</strain>
        <tissue evidence="2">Whole body</tissue>
    </source>
</reference>
<gene>
    <name evidence="2" type="ORF">PV328_005591</name>
</gene>
<comment type="caution">
    <text evidence="2">The sequence shown here is derived from an EMBL/GenBank/DDBJ whole genome shotgun (WGS) entry which is preliminary data.</text>
</comment>
<keyword evidence="1" id="KW-0472">Membrane</keyword>
<proteinExistence type="predicted"/>
<reference evidence="2" key="1">
    <citation type="journal article" date="2023" name="bioRxiv">
        <title>Scaffold-level genome assemblies of two parasitoid biocontrol wasps reveal the parthenogenesis mechanism and an associated novel virus.</title>
        <authorList>
            <person name="Inwood S."/>
            <person name="Skelly J."/>
            <person name="Guhlin J."/>
            <person name="Harrop T."/>
            <person name="Goldson S."/>
            <person name="Dearden P."/>
        </authorList>
    </citation>
    <scope>NUCLEOTIDE SEQUENCE</scope>
    <source>
        <strain evidence="2">Irish</strain>
        <tissue evidence="2">Whole body</tissue>
    </source>
</reference>
<sequence>MGGPDVEQAKRRLHEILQRAKTLRIPTREVLSTRPANKLLARMKNAFIWTIFLGIFLLIFSGFIYVYWPSQEIETVRTVWRHTCGSTTSAASNEFSERATALLHKSTTQDDC</sequence>